<dbReference type="Pfam" id="PF09458">
    <property type="entry name" value="H_lectin"/>
    <property type="match status" value="1"/>
</dbReference>
<organism evidence="2 3">
    <name type="scientific">Sulfitobacter sediminilitoris</name>
    <dbReference type="NCBI Taxonomy" id="2698830"/>
    <lineage>
        <taxon>Bacteria</taxon>
        <taxon>Pseudomonadati</taxon>
        <taxon>Pseudomonadota</taxon>
        <taxon>Alphaproteobacteria</taxon>
        <taxon>Rhodobacterales</taxon>
        <taxon>Roseobacteraceae</taxon>
        <taxon>Sulfitobacter</taxon>
    </lineage>
</organism>
<dbReference type="GO" id="GO:0030247">
    <property type="term" value="F:polysaccharide binding"/>
    <property type="evidence" value="ECO:0007669"/>
    <property type="project" value="TreeGrafter"/>
</dbReference>
<accession>A0A6P0CDQ4</accession>
<dbReference type="GO" id="GO:0098609">
    <property type="term" value="P:cell-cell adhesion"/>
    <property type="evidence" value="ECO:0007669"/>
    <property type="project" value="TreeGrafter"/>
</dbReference>
<dbReference type="InterPro" id="IPR037221">
    <property type="entry name" value="H-type_lectin_dom_sf"/>
</dbReference>
<dbReference type="RefSeq" id="WP_164353433.1">
    <property type="nucleotide sequence ID" value="NZ_JAABNT010000004.1"/>
</dbReference>
<gene>
    <name evidence="2" type="ORF">GV827_08875</name>
</gene>
<evidence type="ECO:0000259" key="1">
    <source>
        <dbReference type="Pfam" id="PF09458"/>
    </source>
</evidence>
<proteinExistence type="predicted"/>
<dbReference type="GO" id="GO:0009986">
    <property type="term" value="C:cell surface"/>
    <property type="evidence" value="ECO:0007669"/>
    <property type="project" value="TreeGrafter"/>
</dbReference>
<keyword evidence="3" id="KW-1185">Reference proteome</keyword>
<dbReference type="Gene3D" id="2.60.40.2080">
    <property type="match status" value="1"/>
</dbReference>
<evidence type="ECO:0000313" key="2">
    <source>
        <dbReference type="EMBL" id="NEK22514.1"/>
    </source>
</evidence>
<sequence>MQKLRSHTVGVDSGDVILFTDYEDGGEMWTGRGQRERRRHIKFSEKYKKPPTVQLSPSLWDLDATTIMRADIAAESVTKSGFDMVFRTWGDTRVARIRIAWMAIGEMSELDDWDVL</sequence>
<evidence type="ECO:0000313" key="3">
    <source>
        <dbReference type="Proteomes" id="UP000468591"/>
    </source>
</evidence>
<dbReference type="EMBL" id="JAABNT010000004">
    <property type="protein sequence ID" value="NEK22514.1"/>
    <property type="molecule type" value="Genomic_DNA"/>
</dbReference>
<protein>
    <recommendedName>
        <fullName evidence="1">H-type lectin domain-containing protein</fullName>
    </recommendedName>
</protein>
<dbReference type="Proteomes" id="UP000468591">
    <property type="component" value="Unassembled WGS sequence"/>
</dbReference>
<dbReference type="SUPFAM" id="SSF141086">
    <property type="entry name" value="Agglutinin HPA-like"/>
    <property type="match status" value="1"/>
</dbReference>
<dbReference type="GO" id="GO:0098636">
    <property type="term" value="C:protein complex involved in cell adhesion"/>
    <property type="evidence" value="ECO:0007669"/>
    <property type="project" value="TreeGrafter"/>
</dbReference>
<name>A0A6P0CDQ4_9RHOB</name>
<comment type="caution">
    <text evidence="2">The sequence shown here is derived from an EMBL/GenBank/DDBJ whole genome shotgun (WGS) entry which is preliminary data.</text>
</comment>
<dbReference type="InterPro" id="IPR052487">
    <property type="entry name" value="Galactose-binding_lectin"/>
</dbReference>
<dbReference type="PANTHER" id="PTHR46938">
    <property type="entry name" value="DISCOIDIN-1 SUBUNIT A-RELATED-RELATED"/>
    <property type="match status" value="1"/>
</dbReference>
<reference evidence="2 3" key="1">
    <citation type="submission" date="2020-01" db="EMBL/GenBank/DDBJ databases">
        <title>Sulfitobacter sediminilitoris sp. nov., isolated from a tidal flat.</title>
        <authorList>
            <person name="Park S."/>
            <person name="Yoon J.-H."/>
        </authorList>
    </citation>
    <scope>NUCLEOTIDE SEQUENCE [LARGE SCALE GENOMIC DNA]</scope>
    <source>
        <strain evidence="2 3">JBTF-M27</strain>
    </source>
</reference>
<dbReference type="GO" id="GO:0046871">
    <property type="term" value="F:N-acetylgalactosamine binding"/>
    <property type="evidence" value="ECO:0007669"/>
    <property type="project" value="TreeGrafter"/>
</dbReference>
<dbReference type="GO" id="GO:0070492">
    <property type="term" value="F:oligosaccharide binding"/>
    <property type="evidence" value="ECO:0007669"/>
    <property type="project" value="TreeGrafter"/>
</dbReference>
<dbReference type="InterPro" id="IPR019019">
    <property type="entry name" value="H-type_lectin_domain"/>
</dbReference>
<feature type="domain" description="H-type lectin" evidence="1">
    <location>
        <begin position="39"/>
        <end position="104"/>
    </location>
</feature>
<dbReference type="AlphaFoldDB" id="A0A6P0CDQ4"/>
<dbReference type="GO" id="GO:0045335">
    <property type="term" value="C:phagocytic vesicle"/>
    <property type="evidence" value="ECO:0007669"/>
    <property type="project" value="TreeGrafter"/>
</dbReference>